<gene>
    <name evidence="4" type="ORF">DI09_129p70</name>
</gene>
<dbReference type="PANTHER" id="PTHR10763:SF26">
    <property type="entry name" value="CELL DIVISION CONTROL PROTEIN 6 HOMOLOG"/>
    <property type="match status" value="1"/>
</dbReference>
<accession>A0A098VVN4</accession>
<dbReference type="Gene3D" id="1.10.10.60">
    <property type="entry name" value="Homeodomain-like"/>
    <property type="match status" value="1"/>
</dbReference>
<evidence type="ECO:0000259" key="3">
    <source>
        <dbReference type="Pfam" id="PF09079"/>
    </source>
</evidence>
<reference evidence="4 5" key="1">
    <citation type="submission" date="2014-04" db="EMBL/GenBank/DDBJ databases">
        <title>A new species of microsporidia sheds light on the evolution of extreme parasitism.</title>
        <authorList>
            <person name="Haag K.L."/>
            <person name="James T.Y."/>
            <person name="Larsson R."/>
            <person name="Schaer T.M."/>
            <person name="Refardt D."/>
            <person name="Pombert J.-F."/>
            <person name="Ebert D."/>
        </authorList>
    </citation>
    <scope>NUCLEOTIDE SEQUENCE [LARGE SCALE GENOMIC DNA]</scope>
    <source>
        <strain evidence="4 5">UGP3</strain>
        <tissue evidence="4">Spores</tissue>
    </source>
</reference>
<dbReference type="InterPro" id="IPR050311">
    <property type="entry name" value="ORC1/CDC6"/>
</dbReference>
<dbReference type="InterPro" id="IPR036388">
    <property type="entry name" value="WH-like_DNA-bd_sf"/>
</dbReference>
<feature type="domain" description="Cdc6 C-terminal" evidence="3">
    <location>
        <begin position="306"/>
        <end position="372"/>
    </location>
</feature>
<dbReference type="AlphaFoldDB" id="A0A098VVN4"/>
<dbReference type="RefSeq" id="XP_013239320.1">
    <property type="nucleotide sequence ID" value="XM_013383866.1"/>
</dbReference>
<dbReference type="GO" id="GO:0005634">
    <property type="term" value="C:nucleus"/>
    <property type="evidence" value="ECO:0007669"/>
    <property type="project" value="TreeGrafter"/>
</dbReference>
<feature type="region of interest" description="Disordered" evidence="2">
    <location>
        <begin position="455"/>
        <end position="474"/>
    </location>
</feature>
<dbReference type="OrthoDB" id="1926878at2759"/>
<dbReference type="EMBL" id="JMKJ01000032">
    <property type="protein sequence ID" value="KGG52884.1"/>
    <property type="molecule type" value="Genomic_DNA"/>
</dbReference>
<dbReference type="GO" id="GO:0003688">
    <property type="term" value="F:DNA replication origin binding"/>
    <property type="evidence" value="ECO:0007669"/>
    <property type="project" value="TreeGrafter"/>
</dbReference>
<sequence>MMITRARSSIKNSQKSPLSTATSGSHVNDKDDSNKENAQELAKVASSPPVTRKRRLFAKLSLDGVNNLQNSQQLESLAIATCFTKRVLSSGDQSPRLNSGGHHSLDNDHYIDIFDWFNVIRSCFHRSFIPSSSSILSSRSTELDFFELFWSRNITKHDSEQQPRNACLFVTGPPGCGKSAFVHDFISRKSVLRSIFTCGHPLTYDQLVNVVSTRISDAVCNNKNLTIHAHKKHLGFHPLALELCSRKFSTTGDIRKVFDIFSLAVDIAEREYVASGDALSHLVSYSHIQQVTTPTFGKITTAQFIELPLQHQVILLAVLLLESEELTLTFQAIYAKYQWICLNKSLQIPSLDYLEFCQVVQLLEGKGLLKHCQSHPNNSSSVTEFTNFSEEETNGILDIPTSAVTTLNSNEAYLHESSVSLVAPDHQFGAIPQMMSPSVSSVMGTLGTVQGRLQQKPVSSTSTPSMSSSPHSPHKTLTLCERVELIKLASNPDVKVPDLVRMFNVSHTTVYNILRKKDEVLQLWSTHGPDYKIRQRRSKDGICSGTLVNDMGSIIKKSKLSPVTSSSGVSDEHHYLTGAYNMDESDLTNFQTTPFHITTVVDAIRSIGDIECFFRDRGMDELAGLSRTLYEKASQIMEPKEDQVE</sequence>
<evidence type="ECO:0000256" key="1">
    <source>
        <dbReference type="ARBA" id="ARBA00022705"/>
    </source>
</evidence>
<feature type="compositionally biased region" description="Low complexity" evidence="2">
    <location>
        <begin position="459"/>
        <end position="471"/>
    </location>
</feature>
<comment type="caution">
    <text evidence="4">The sequence shown here is derived from an EMBL/GenBank/DDBJ whole genome shotgun (WGS) entry which is preliminary data.</text>
</comment>
<evidence type="ECO:0000256" key="2">
    <source>
        <dbReference type="SAM" id="MobiDB-lite"/>
    </source>
</evidence>
<dbReference type="Pfam" id="PF09079">
    <property type="entry name" value="WHD_Cdc6"/>
    <property type="match status" value="1"/>
</dbReference>
<dbReference type="PANTHER" id="PTHR10763">
    <property type="entry name" value="CELL DIVISION CONTROL PROTEIN 6-RELATED"/>
    <property type="match status" value="1"/>
</dbReference>
<dbReference type="SUPFAM" id="SSF46689">
    <property type="entry name" value="Homeodomain-like"/>
    <property type="match status" value="1"/>
</dbReference>
<feature type="compositionally biased region" description="Polar residues" evidence="2">
    <location>
        <begin position="1"/>
        <end position="26"/>
    </location>
</feature>
<dbReference type="GO" id="GO:0006270">
    <property type="term" value="P:DNA replication initiation"/>
    <property type="evidence" value="ECO:0007669"/>
    <property type="project" value="TreeGrafter"/>
</dbReference>
<dbReference type="HOGENOM" id="CLU_424573_0_0_1"/>
<name>A0A098VVN4_9MICR</name>
<dbReference type="InterPro" id="IPR009057">
    <property type="entry name" value="Homeodomain-like_sf"/>
</dbReference>
<evidence type="ECO:0000313" key="4">
    <source>
        <dbReference type="EMBL" id="KGG52884.1"/>
    </source>
</evidence>
<protein>
    <recommendedName>
        <fullName evidence="3">Cdc6 C-terminal domain-containing protein</fullName>
    </recommendedName>
</protein>
<proteinExistence type="predicted"/>
<dbReference type="Gene3D" id="1.10.8.60">
    <property type="match status" value="1"/>
</dbReference>
<dbReference type="GeneID" id="25258235"/>
<dbReference type="InterPro" id="IPR015163">
    <property type="entry name" value="Cdc6_C"/>
</dbReference>
<dbReference type="GO" id="GO:0033314">
    <property type="term" value="P:mitotic DNA replication checkpoint signaling"/>
    <property type="evidence" value="ECO:0007669"/>
    <property type="project" value="TreeGrafter"/>
</dbReference>
<feature type="compositionally biased region" description="Basic and acidic residues" evidence="2">
    <location>
        <begin position="27"/>
        <end position="38"/>
    </location>
</feature>
<keyword evidence="5" id="KW-1185">Reference proteome</keyword>
<feature type="region of interest" description="Disordered" evidence="2">
    <location>
        <begin position="1"/>
        <end position="47"/>
    </location>
</feature>
<dbReference type="VEuPathDB" id="MicrosporidiaDB:DI09_129p70"/>
<dbReference type="Proteomes" id="UP000029725">
    <property type="component" value="Unassembled WGS sequence"/>
</dbReference>
<dbReference type="Gene3D" id="1.10.10.10">
    <property type="entry name" value="Winged helix-like DNA-binding domain superfamily/Winged helix DNA-binding domain"/>
    <property type="match status" value="1"/>
</dbReference>
<organism evidence="4 5">
    <name type="scientific">Mitosporidium daphniae</name>
    <dbReference type="NCBI Taxonomy" id="1485682"/>
    <lineage>
        <taxon>Eukaryota</taxon>
        <taxon>Fungi</taxon>
        <taxon>Fungi incertae sedis</taxon>
        <taxon>Microsporidia</taxon>
        <taxon>Mitosporidium</taxon>
    </lineage>
</organism>
<evidence type="ECO:0000313" key="5">
    <source>
        <dbReference type="Proteomes" id="UP000029725"/>
    </source>
</evidence>
<keyword evidence="1" id="KW-0235">DNA replication</keyword>